<reference evidence="4 5" key="1">
    <citation type="submission" date="2024-01" db="EMBL/GenBank/DDBJ databases">
        <title>Uliginosibacterium soil sp. nov.</title>
        <authorList>
            <person name="Lv Y."/>
        </authorList>
    </citation>
    <scope>NUCLEOTIDE SEQUENCE [LARGE SCALE GENOMIC DNA]</scope>
    <source>
        <strain evidence="4 5">H3</strain>
    </source>
</reference>
<dbReference type="PRINTS" id="PR00922">
    <property type="entry name" value="DADACBPTASE3"/>
</dbReference>
<dbReference type="NCBIfam" id="TIGR00666">
    <property type="entry name" value="PBP4"/>
    <property type="match status" value="1"/>
</dbReference>
<comment type="caution">
    <text evidence="4">The sequence shown here is derived from an EMBL/GenBank/DDBJ whole genome shotgun (WGS) entry which is preliminary data.</text>
</comment>
<proteinExistence type="inferred from homology"/>
<keyword evidence="4" id="KW-0121">Carboxypeptidase</keyword>
<dbReference type="PANTHER" id="PTHR30023">
    <property type="entry name" value="D-ALANYL-D-ALANINE CARBOXYPEPTIDASE"/>
    <property type="match status" value="1"/>
</dbReference>
<evidence type="ECO:0000256" key="3">
    <source>
        <dbReference type="SAM" id="SignalP"/>
    </source>
</evidence>
<dbReference type="InterPro" id="IPR000667">
    <property type="entry name" value="Peptidase_S13"/>
</dbReference>
<dbReference type="PANTHER" id="PTHR30023:SF0">
    <property type="entry name" value="PENICILLIN-SENSITIVE CARBOXYPEPTIDASE A"/>
    <property type="match status" value="1"/>
</dbReference>
<evidence type="ECO:0000313" key="5">
    <source>
        <dbReference type="Proteomes" id="UP001331561"/>
    </source>
</evidence>
<evidence type="ECO:0000256" key="1">
    <source>
        <dbReference type="ARBA" id="ARBA00006096"/>
    </source>
</evidence>
<dbReference type="EC" id="3.4.16.4" evidence="4"/>
<keyword evidence="5" id="KW-1185">Reference proteome</keyword>
<name>A0ABU6K1U0_9RHOO</name>
<accession>A0ABU6K1U0</accession>
<keyword evidence="4" id="KW-0645">Protease</keyword>
<dbReference type="RefSeq" id="WP_327598581.1">
    <property type="nucleotide sequence ID" value="NZ_JAYXHS010000001.1"/>
</dbReference>
<dbReference type="Gene3D" id="3.40.710.10">
    <property type="entry name" value="DD-peptidase/beta-lactamase superfamily"/>
    <property type="match status" value="1"/>
</dbReference>
<evidence type="ECO:0000313" key="4">
    <source>
        <dbReference type="EMBL" id="MEC5385630.1"/>
    </source>
</evidence>
<feature type="chain" id="PRO_5046040964" evidence="3">
    <location>
        <begin position="28"/>
        <end position="496"/>
    </location>
</feature>
<organism evidence="4 5">
    <name type="scientific">Uliginosibacterium silvisoli</name>
    <dbReference type="NCBI Taxonomy" id="3114758"/>
    <lineage>
        <taxon>Bacteria</taxon>
        <taxon>Pseudomonadati</taxon>
        <taxon>Pseudomonadota</taxon>
        <taxon>Betaproteobacteria</taxon>
        <taxon>Rhodocyclales</taxon>
        <taxon>Zoogloeaceae</taxon>
        <taxon>Uliginosibacterium</taxon>
    </lineage>
</organism>
<comment type="similarity">
    <text evidence="1">Belongs to the peptidase S13 family.</text>
</comment>
<dbReference type="InterPro" id="IPR012338">
    <property type="entry name" value="Beta-lactam/transpept-like"/>
</dbReference>
<keyword evidence="3" id="KW-0732">Signal</keyword>
<dbReference type="GO" id="GO:0009002">
    <property type="term" value="F:serine-type D-Ala-D-Ala carboxypeptidase activity"/>
    <property type="evidence" value="ECO:0007669"/>
    <property type="project" value="UniProtKB-EC"/>
</dbReference>
<dbReference type="Pfam" id="PF02113">
    <property type="entry name" value="Peptidase_S13"/>
    <property type="match status" value="1"/>
</dbReference>
<keyword evidence="2 4" id="KW-0378">Hydrolase</keyword>
<protein>
    <submittedName>
        <fullName evidence="4">D-alanyl-D-alanine carboxypeptidase/D-alanyl-D-alanine-endopeptidase</fullName>
        <ecNumber evidence="4">3.4.16.4</ecNumber>
    </submittedName>
</protein>
<dbReference type="SUPFAM" id="SSF56601">
    <property type="entry name" value="beta-lactamase/transpeptidase-like"/>
    <property type="match status" value="1"/>
</dbReference>
<dbReference type="Proteomes" id="UP001331561">
    <property type="component" value="Unassembled WGS sequence"/>
</dbReference>
<dbReference type="EMBL" id="JAYXHS010000001">
    <property type="protein sequence ID" value="MEC5385630.1"/>
    <property type="molecule type" value="Genomic_DNA"/>
</dbReference>
<dbReference type="Gene3D" id="3.50.80.20">
    <property type="entry name" value="D-Ala-D-Ala carboxypeptidase C, peptidase S13"/>
    <property type="match status" value="1"/>
</dbReference>
<evidence type="ECO:0000256" key="2">
    <source>
        <dbReference type="ARBA" id="ARBA00022801"/>
    </source>
</evidence>
<feature type="signal peptide" evidence="3">
    <location>
        <begin position="1"/>
        <end position="27"/>
    </location>
</feature>
<sequence length="496" mass="52635">MMRCALDRVARASSVLALCCVSLGAQAALPDAVAAALKTAGIPASHVALWMAPASGGAPTLQHNITDAFNPASVMKLVTSSAALEVLGPSFTWSTDAFVQGELRDGVLNGNLVLRGGGDPALTWDRFGNFLRELRSRGLRDIRGDLVIDRSLFAPTGNEDFDDEPTRAYNAGPDALLVNFKAISIRLTPTAIGASLQAVNLVPMTLGIDNKLIATTGPCPNWRGSIRSEVVTLGDSQRLRLSGSMPASCGEKVLNLAMHDGLRLAGNIFRALWAEMGGSLNGTVREGNAPSDLAPFASWRSPALTEVLRDMNKYSNNVMARHVLLTLGTATMPTASPAIPRQPLTPAQGAQRVREWLSLRQIDQAGLVLENGSGLSRRERISAASLGNMLQMMWLSPRMPDLVASLPIAGEDGTARRRFGAQAVSGRAYLKTGSLNDVMSTAGFVQDVAGQWQVFVLMINDPRAEMAEAATIAAVGFAQQGEMRPVLAKGKADGKN</sequence>
<gene>
    <name evidence="4" type="primary">dacB</name>
    <name evidence="4" type="ORF">VVD49_07830</name>
</gene>